<dbReference type="EMBL" id="CM043785">
    <property type="protein sequence ID" value="KAI4832492.1"/>
    <property type="molecule type" value="Genomic_DNA"/>
</dbReference>
<dbReference type="Proteomes" id="UP001057452">
    <property type="component" value="Chromosome 1"/>
</dbReference>
<organism evidence="1 2">
    <name type="scientific">Chaenocephalus aceratus</name>
    <name type="common">Blackfin icefish</name>
    <name type="synonym">Chaenichthys aceratus</name>
    <dbReference type="NCBI Taxonomy" id="36190"/>
    <lineage>
        <taxon>Eukaryota</taxon>
        <taxon>Metazoa</taxon>
        <taxon>Chordata</taxon>
        <taxon>Craniata</taxon>
        <taxon>Vertebrata</taxon>
        <taxon>Euteleostomi</taxon>
        <taxon>Actinopterygii</taxon>
        <taxon>Neopterygii</taxon>
        <taxon>Teleostei</taxon>
        <taxon>Neoteleostei</taxon>
        <taxon>Acanthomorphata</taxon>
        <taxon>Eupercaria</taxon>
        <taxon>Perciformes</taxon>
        <taxon>Notothenioidei</taxon>
        <taxon>Channichthyidae</taxon>
        <taxon>Chaenocephalus</taxon>
    </lineage>
</organism>
<keyword evidence="2" id="KW-1185">Reference proteome</keyword>
<sequence length="138" mass="14840">MAGLCWMAVMLTVLLSAGDRADAVDLETLASYVNQISAMYGTHGTYSLARVKDKLDKDEVYVGTRVVASKFHEEGQHAESRVVDKLVTLFNNEMKTSLVPAKTSLPLNSYSLNKSEGVPPHKGEAVEAGRFAGGGKHG</sequence>
<gene>
    <name evidence="1" type="ORF">KUCAC02_015459</name>
</gene>
<proteinExistence type="predicted"/>
<reference evidence="1" key="1">
    <citation type="submission" date="2022-05" db="EMBL/GenBank/DDBJ databases">
        <title>Chromosome-level genome of Chaenocephalus aceratus.</title>
        <authorList>
            <person name="Park H."/>
        </authorList>
    </citation>
    <scope>NUCLEOTIDE SEQUENCE</scope>
    <source>
        <strain evidence="1">KU_202001</strain>
    </source>
</reference>
<comment type="caution">
    <text evidence="1">The sequence shown here is derived from an EMBL/GenBank/DDBJ whole genome shotgun (WGS) entry which is preliminary data.</text>
</comment>
<accession>A0ACB9XZD5</accession>
<name>A0ACB9XZD5_CHAAC</name>
<evidence type="ECO:0000313" key="1">
    <source>
        <dbReference type="EMBL" id="KAI4832492.1"/>
    </source>
</evidence>
<protein>
    <submittedName>
        <fullName evidence="1">Uncharacterized protein</fullName>
    </submittedName>
</protein>
<evidence type="ECO:0000313" key="2">
    <source>
        <dbReference type="Proteomes" id="UP001057452"/>
    </source>
</evidence>